<dbReference type="InterPro" id="IPR050553">
    <property type="entry name" value="Thioredoxin_ResA/DsbE_sf"/>
</dbReference>
<protein>
    <submittedName>
        <fullName evidence="2">TlpA family protein disulfide reductase</fullName>
    </submittedName>
</protein>
<accession>A0AAP3E1R4</accession>
<comment type="caution">
    <text evidence="2">The sequence shown here is derived from an EMBL/GenBank/DDBJ whole genome shotgun (WGS) entry which is preliminary data.</text>
</comment>
<proteinExistence type="predicted"/>
<dbReference type="PROSITE" id="PS51352">
    <property type="entry name" value="THIOREDOXIN_2"/>
    <property type="match status" value="1"/>
</dbReference>
<dbReference type="SUPFAM" id="SSF52833">
    <property type="entry name" value="Thioredoxin-like"/>
    <property type="match status" value="1"/>
</dbReference>
<sequence length="187" mass="19730">MHRRELLAGAAALGVAGVGAAVTVGGWNPLEDGAALAEFELESLEAPGSEAGTVVVPERGSVTVLELFATWCGVCERLMEPMGAVYDDLGERGYEGVSQGGDVQFLSVTNEPLGRTTTRADVASWWEAHDGRWTVASDADLELTGALDATAVPYTVVLDEANVVTWSETGYKSVEELREPIFAALGE</sequence>
<dbReference type="GO" id="GO:0016491">
    <property type="term" value="F:oxidoreductase activity"/>
    <property type="evidence" value="ECO:0007669"/>
    <property type="project" value="InterPro"/>
</dbReference>
<dbReference type="Pfam" id="PF08534">
    <property type="entry name" value="Redoxin"/>
    <property type="match status" value="1"/>
</dbReference>
<dbReference type="InterPro" id="IPR036249">
    <property type="entry name" value="Thioredoxin-like_sf"/>
</dbReference>
<organism evidence="2 3">
    <name type="scientific">Natronoglomus mannanivorans</name>
    <dbReference type="NCBI Taxonomy" id="2979990"/>
    <lineage>
        <taxon>Archaea</taxon>
        <taxon>Methanobacteriati</taxon>
        <taxon>Methanobacteriota</taxon>
        <taxon>Stenosarchaea group</taxon>
        <taxon>Halobacteria</taxon>
        <taxon>Halobacteriales</taxon>
        <taxon>Natrialbaceae</taxon>
        <taxon>Natronoglomus</taxon>
    </lineage>
</organism>
<dbReference type="Gene3D" id="3.40.30.10">
    <property type="entry name" value="Glutaredoxin"/>
    <property type="match status" value="1"/>
</dbReference>
<dbReference type="PANTHER" id="PTHR42852:SF17">
    <property type="entry name" value="THIOREDOXIN-LIKE PROTEIN HI_1115"/>
    <property type="match status" value="1"/>
</dbReference>
<dbReference type="PANTHER" id="PTHR42852">
    <property type="entry name" value="THIOL:DISULFIDE INTERCHANGE PROTEIN DSBE"/>
    <property type="match status" value="1"/>
</dbReference>
<reference evidence="2" key="1">
    <citation type="submission" date="2022-09" db="EMBL/GenBank/DDBJ databases">
        <title>Enrichment on poylsaccharides allowed isolation of novel metabolic and taxonomic groups of Haloarchaea.</title>
        <authorList>
            <person name="Sorokin D.Y."/>
            <person name="Elcheninov A.G."/>
            <person name="Khizhniak T.V."/>
            <person name="Kolganova T.V."/>
            <person name="Kublanov I.V."/>
        </authorList>
    </citation>
    <scope>NUCLEOTIDE SEQUENCE</scope>
    <source>
        <strain evidence="2">AArc-xg1-1</strain>
    </source>
</reference>
<dbReference type="InterPro" id="IPR013740">
    <property type="entry name" value="Redoxin"/>
</dbReference>
<feature type="domain" description="Thioredoxin" evidence="1">
    <location>
        <begin position="30"/>
        <end position="186"/>
    </location>
</feature>
<gene>
    <name evidence="2" type="ORF">OB960_07805</name>
</gene>
<evidence type="ECO:0000313" key="2">
    <source>
        <dbReference type="EMBL" id="MCU4741304.1"/>
    </source>
</evidence>
<name>A0AAP3E1R4_9EURY</name>
<evidence type="ECO:0000259" key="1">
    <source>
        <dbReference type="PROSITE" id="PS51352"/>
    </source>
</evidence>
<dbReference type="EMBL" id="JAOPKA010000004">
    <property type="protein sequence ID" value="MCU4741304.1"/>
    <property type="molecule type" value="Genomic_DNA"/>
</dbReference>
<dbReference type="Proteomes" id="UP001321018">
    <property type="component" value="Unassembled WGS sequence"/>
</dbReference>
<dbReference type="InterPro" id="IPR013766">
    <property type="entry name" value="Thioredoxin_domain"/>
</dbReference>
<dbReference type="AlphaFoldDB" id="A0AAP3E1R4"/>
<dbReference type="CDD" id="cd02966">
    <property type="entry name" value="TlpA_like_family"/>
    <property type="match status" value="1"/>
</dbReference>
<evidence type="ECO:0000313" key="3">
    <source>
        <dbReference type="Proteomes" id="UP001321018"/>
    </source>
</evidence>